<dbReference type="InterPro" id="IPR051159">
    <property type="entry name" value="Hexapeptide_acetyltransf"/>
</dbReference>
<evidence type="ECO:0008006" key="3">
    <source>
        <dbReference type="Google" id="ProtNLM"/>
    </source>
</evidence>
<organism evidence="1 2">
    <name type="scientific">Chitinophaga filiformis</name>
    <name type="common">Myxococcus filiformis</name>
    <name type="synonym">Flexibacter filiformis</name>
    <dbReference type="NCBI Taxonomy" id="104663"/>
    <lineage>
        <taxon>Bacteria</taxon>
        <taxon>Pseudomonadati</taxon>
        <taxon>Bacteroidota</taxon>
        <taxon>Chitinophagia</taxon>
        <taxon>Chitinophagales</taxon>
        <taxon>Chitinophagaceae</taxon>
        <taxon>Chitinophaga</taxon>
    </lineage>
</organism>
<name>A0A1G7RFW0_CHIFI</name>
<dbReference type="Proteomes" id="UP000199045">
    <property type="component" value="Unassembled WGS sequence"/>
</dbReference>
<dbReference type="EMBL" id="FNBN01000003">
    <property type="protein sequence ID" value="SDG09643.1"/>
    <property type="molecule type" value="Genomic_DNA"/>
</dbReference>
<dbReference type="AlphaFoldDB" id="A0A1G7RFW0"/>
<sequence length="220" mass="24732">MILKLITVCLPWRLKRLALQSWFKYKIHPTARIGLAWVFPGKLVMEKNSRIDHLTVAVNLDLMQMSEHAKIGRGNWVTGFATNTNSKHFRHQPERKAELIMGEWAAITKNHHIDCTNSITIGKFTTIAGYQSQLLTHSINVYENRQDSAPIVIGDYAFIGTNVVILGGAVLPGYSVLGAKSLLNKPFDEEWKLYAGVPAKAVSDIDKDAKYFSRVDGFVY</sequence>
<proteinExistence type="predicted"/>
<accession>A0A1G7RFW0</accession>
<evidence type="ECO:0000313" key="1">
    <source>
        <dbReference type="EMBL" id="SDG09643.1"/>
    </source>
</evidence>
<dbReference type="OrthoDB" id="9814490at2"/>
<protein>
    <recommendedName>
        <fullName evidence="3">Transferase hexapeptide (Six repeat-containing protein)</fullName>
    </recommendedName>
</protein>
<dbReference type="PANTHER" id="PTHR23416:SF78">
    <property type="entry name" value="LIPOPOLYSACCHARIDE BIOSYNTHESIS O-ACETYL TRANSFERASE WBBJ-RELATED"/>
    <property type="match status" value="1"/>
</dbReference>
<evidence type="ECO:0000313" key="2">
    <source>
        <dbReference type="Proteomes" id="UP000199045"/>
    </source>
</evidence>
<dbReference type="Gene3D" id="2.160.10.10">
    <property type="entry name" value="Hexapeptide repeat proteins"/>
    <property type="match status" value="1"/>
</dbReference>
<dbReference type="SUPFAM" id="SSF51161">
    <property type="entry name" value="Trimeric LpxA-like enzymes"/>
    <property type="match status" value="1"/>
</dbReference>
<reference evidence="1 2" key="1">
    <citation type="submission" date="2016-10" db="EMBL/GenBank/DDBJ databases">
        <authorList>
            <person name="de Groot N.N."/>
        </authorList>
    </citation>
    <scope>NUCLEOTIDE SEQUENCE [LARGE SCALE GENOMIC DNA]</scope>
    <source>
        <strain evidence="1 2">DSM 527</strain>
    </source>
</reference>
<dbReference type="RefSeq" id="WP_089833001.1">
    <property type="nucleotide sequence ID" value="NZ_FNBN01000003.1"/>
</dbReference>
<dbReference type="STRING" id="104663.SAMN04488121_103450"/>
<dbReference type="PANTHER" id="PTHR23416">
    <property type="entry name" value="SIALIC ACID SYNTHASE-RELATED"/>
    <property type="match status" value="1"/>
</dbReference>
<gene>
    <name evidence="1" type="ORF">SAMN04488121_103450</name>
</gene>
<dbReference type="InterPro" id="IPR011004">
    <property type="entry name" value="Trimer_LpxA-like_sf"/>
</dbReference>